<dbReference type="OrthoDB" id="9808843at2"/>
<keyword evidence="6" id="KW-1185">Reference proteome</keyword>
<dbReference type="PROSITE" id="PS50043">
    <property type="entry name" value="HTH_LUXR_2"/>
    <property type="match status" value="1"/>
</dbReference>
<name>A0A5C4WQH6_9ACTN</name>
<dbReference type="InterPro" id="IPR000792">
    <property type="entry name" value="Tscrpt_reg_LuxR_C"/>
</dbReference>
<accession>A0A5C4WQH6</accession>
<dbReference type="SUPFAM" id="SSF52172">
    <property type="entry name" value="CheY-like"/>
    <property type="match status" value="1"/>
</dbReference>
<dbReference type="EMBL" id="VDLX02000004">
    <property type="protein sequence ID" value="KAB8195073.1"/>
    <property type="molecule type" value="Genomic_DNA"/>
</dbReference>
<keyword evidence="2" id="KW-0805">Transcription regulation</keyword>
<keyword evidence="1" id="KW-0597">Phosphoprotein</keyword>
<dbReference type="InterPro" id="IPR001789">
    <property type="entry name" value="Sig_transdc_resp-reg_receiver"/>
</dbReference>
<dbReference type="SMART" id="SM00421">
    <property type="entry name" value="HTH_LUXR"/>
    <property type="match status" value="1"/>
</dbReference>
<accession>A0A5P9YVY1</accession>
<keyword evidence="4" id="KW-0804">Transcription</keyword>
<evidence type="ECO:0000256" key="2">
    <source>
        <dbReference type="ARBA" id="ARBA00023015"/>
    </source>
</evidence>
<dbReference type="PROSITE" id="PS50110">
    <property type="entry name" value="RESPONSE_REGULATORY"/>
    <property type="match status" value="1"/>
</dbReference>
<dbReference type="PRINTS" id="PR00038">
    <property type="entry name" value="HTHLUXR"/>
</dbReference>
<comment type="caution">
    <text evidence="5">The sequence shown here is derived from an EMBL/GenBank/DDBJ whole genome shotgun (WGS) entry which is preliminary data.</text>
</comment>
<dbReference type="GO" id="GO:0000160">
    <property type="term" value="P:phosphorelay signal transduction system"/>
    <property type="evidence" value="ECO:0007669"/>
    <property type="project" value="InterPro"/>
</dbReference>
<keyword evidence="3" id="KW-0238">DNA-binding</keyword>
<dbReference type="AlphaFoldDB" id="A0A5C4WQH6"/>
<reference evidence="5 6" key="1">
    <citation type="submission" date="2019-10" db="EMBL/GenBank/DDBJ databases">
        <title>Nonomuraea sp. nov., isolated from Phyllanthus amarus.</title>
        <authorList>
            <person name="Klykleung N."/>
            <person name="Tanasupawat S."/>
        </authorList>
    </citation>
    <scope>NUCLEOTIDE SEQUENCE [LARGE SCALE GENOMIC DNA]</scope>
    <source>
        <strain evidence="5 6">PA1-10</strain>
    </source>
</reference>
<dbReference type="Gene3D" id="3.40.50.2300">
    <property type="match status" value="1"/>
</dbReference>
<evidence type="ECO:0000313" key="6">
    <source>
        <dbReference type="Proteomes" id="UP000312512"/>
    </source>
</evidence>
<dbReference type="GO" id="GO:0003677">
    <property type="term" value="F:DNA binding"/>
    <property type="evidence" value="ECO:0007669"/>
    <property type="project" value="UniProtKB-KW"/>
</dbReference>
<dbReference type="Pfam" id="PF00072">
    <property type="entry name" value="Response_reg"/>
    <property type="match status" value="1"/>
</dbReference>
<evidence type="ECO:0000256" key="4">
    <source>
        <dbReference type="ARBA" id="ARBA00023163"/>
    </source>
</evidence>
<dbReference type="InterPro" id="IPR058245">
    <property type="entry name" value="NreC/VraR/RcsB-like_REC"/>
</dbReference>
<evidence type="ECO:0000256" key="1">
    <source>
        <dbReference type="ARBA" id="ARBA00022553"/>
    </source>
</evidence>
<dbReference type="RefSeq" id="WP_139630504.1">
    <property type="nucleotide sequence ID" value="NZ_CP045572.1"/>
</dbReference>
<dbReference type="InterPro" id="IPR011006">
    <property type="entry name" value="CheY-like_superfamily"/>
</dbReference>
<gene>
    <name evidence="5" type="ORF">FH608_011775</name>
</gene>
<dbReference type="Proteomes" id="UP000312512">
    <property type="component" value="Unassembled WGS sequence"/>
</dbReference>
<dbReference type="InterPro" id="IPR016032">
    <property type="entry name" value="Sig_transdc_resp-reg_C-effctor"/>
</dbReference>
<proteinExistence type="predicted"/>
<dbReference type="SUPFAM" id="SSF46894">
    <property type="entry name" value="C-terminal effector domain of the bipartite response regulators"/>
    <property type="match status" value="1"/>
</dbReference>
<dbReference type="PANTHER" id="PTHR43214">
    <property type="entry name" value="TWO-COMPONENT RESPONSE REGULATOR"/>
    <property type="match status" value="1"/>
</dbReference>
<dbReference type="SMART" id="SM00448">
    <property type="entry name" value="REC"/>
    <property type="match status" value="1"/>
</dbReference>
<dbReference type="CDD" id="cd17535">
    <property type="entry name" value="REC_NarL-like"/>
    <property type="match status" value="1"/>
</dbReference>
<dbReference type="InterPro" id="IPR039420">
    <property type="entry name" value="WalR-like"/>
</dbReference>
<dbReference type="PANTHER" id="PTHR43214:SF24">
    <property type="entry name" value="TRANSCRIPTIONAL REGULATORY PROTEIN NARL-RELATED"/>
    <property type="match status" value="1"/>
</dbReference>
<evidence type="ECO:0000313" key="5">
    <source>
        <dbReference type="EMBL" id="KAB8195073.1"/>
    </source>
</evidence>
<dbReference type="CDD" id="cd06170">
    <property type="entry name" value="LuxR_C_like"/>
    <property type="match status" value="1"/>
</dbReference>
<sequence length="217" mass="23133">MISVLVVDDQVLIRAGLAALLRAAGLHVAGEAADGEEAISLAASAKPDVILMDIRMPGMNGLRAAELILAAEPPVPKILILTTFDLDEYVYSALRLGASGFLLKDTPPQRLIAAVNTVASGDVLLSPIATKRLIEAFTDPPTTAFLPELDRLTTRETEVLRLVGRALSNREIAARLSVSEGTVKTHLNRIMSKLGLRSRAQVVVLSYNAGLVKPSVH</sequence>
<organism evidence="5 6">
    <name type="scientific">Nonomuraea phyllanthi</name>
    <dbReference type="NCBI Taxonomy" id="2219224"/>
    <lineage>
        <taxon>Bacteria</taxon>
        <taxon>Bacillati</taxon>
        <taxon>Actinomycetota</taxon>
        <taxon>Actinomycetes</taxon>
        <taxon>Streptosporangiales</taxon>
        <taxon>Streptosporangiaceae</taxon>
        <taxon>Nonomuraea</taxon>
    </lineage>
</organism>
<evidence type="ECO:0000256" key="3">
    <source>
        <dbReference type="ARBA" id="ARBA00023125"/>
    </source>
</evidence>
<protein>
    <submittedName>
        <fullName evidence="5">Response regulator</fullName>
    </submittedName>
</protein>
<dbReference type="GO" id="GO:0006355">
    <property type="term" value="P:regulation of DNA-templated transcription"/>
    <property type="evidence" value="ECO:0007669"/>
    <property type="project" value="InterPro"/>
</dbReference>
<dbReference type="Pfam" id="PF00196">
    <property type="entry name" value="GerE"/>
    <property type="match status" value="1"/>
</dbReference>